<dbReference type="InterPro" id="IPR002054">
    <property type="entry name" value="DNA-dir_DNA_pol_X"/>
</dbReference>
<dbReference type="Proteomes" id="UP001320159">
    <property type="component" value="Unassembled WGS sequence"/>
</dbReference>
<dbReference type="Pfam" id="PF14716">
    <property type="entry name" value="HHH_8"/>
    <property type="match status" value="1"/>
</dbReference>
<dbReference type="NCBIfam" id="NF006375">
    <property type="entry name" value="PRK08609.1"/>
    <property type="match status" value="1"/>
</dbReference>
<keyword evidence="5" id="KW-0548">Nucleotidyltransferase</keyword>
<dbReference type="InterPro" id="IPR003583">
    <property type="entry name" value="Hlx-hairpin-Hlx_DNA-bd_motif"/>
</dbReference>
<proteinExistence type="predicted"/>
<dbReference type="GO" id="GO:0004527">
    <property type="term" value="F:exonuclease activity"/>
    <property type="evidence" value="ECO:0007669"/>
    <property type="project" value="UniProtKB-KW"/>
</dbReference>
<keyword evidence="3" id="KW-0237">DNA synthesis</keyword>
<feature type="domain" description="Helix-hairpin-helix DNA-binding motif class 1" evidence="9">
    <location>
        <begin position="126"/>
        <end position="145"/>
    </location>
</feature>
<evidence type="ECO:0000259" key="10">
    <source>
        <dbReference type="SMART" id="SM00481"/>
    </source>
</evidence>
<evidence type="ECO:0000313" key="13">
    <source>
        <dbReference type="Proteomes" id="UP001320159"/>
    </source>
</evidence>
<comment type="cofactor">
    <cofactor evidence="1">
        <name>Mg(2+)</name>
        <dbReference type="ChEBI" id="CHEBI:18420"/>
    </cofactor>
</comment>
<keyword evidence="12" id="KW-0378">Hydrolase</keyword>
<name>A0AAP2RC81_9EURY</name>
<evidence type="ECO:0000256" key="7">
    <source>
        <dbReference type="ARBA" id="ARBA00022932"/>
    </source>
</evidence>
<dbReference type="Pfam" id="PF02811">
    <property type="entry name" value="PHP"/>
    <property type="match status" value="1"/>
</dbReference>
<dbReference type="PANTHER" id="PTHR36928:SF1">
    <property type="entry name" value="PHOSPHATASE YCDX-RELATED"/>
    <property type="match status" value="1"/>
</dbReference>
<dbReference type="GO" id="GO:0005829">
    <property type="term" value="C:cytosol"/>
    <property type="evidence" value="ECO:0007669"/>
    <property type="project" value="TreeGrafter"/>
</dbReference>
<dbReference type="GO" id="GO:0042578">
    <property type="term" value="F:phosphoric ester hydrolase activity"/>
    <property type="evidence" value="ECO:0007669"/>
    <property type="project" value="TreeGrafter"/>
</dbReference>
<dbReference type="InterPro" id="IPR043519">
    <property type="entry name" value="NT_sf"/>
</dbReference>
<dbReference type="InterPro" id="IPR050243">
    <property type="entry name" value="PHP_phosphatase"/>
</dbReference>
<evidence type="ECO:0000313" key="12">
    <source>
        <dbReference type="EMBL" id="MCD1294698.1"/>
    </source>
</evidence>
<accession>A0AAP2RC81</accession>
<keyword evidence="12" id="KW-0269">Exonuclease</keyword>
<dbReference type="CDD" id="cd07436">
    <property type="entry name" value="PHP_PolX"/>
    <property type="match status" value="1"/>
</dbReference>
<dbReference type="InterPro" id="IPR010994">
    <property type="entry name" value="RuvA_2-like"/>
</dbReference>
<evidence type="ECO:0000256" key="8">
    <source>
        <dbReference type="ARBA" id="ARBA00049244"/>
    </source>
</evidence>
<dbReference type="SUPFAM" id="SSF47802">
    <property type="entry name" value="DNA polymerase beta, N-terminal domain-like"/>
    <property type="match status" value="1"/>
</dbReference>
<evidence type="ECO:0000259" key="11">
    <source>
        <dbReference type="SMART" id="SM00483"/>
    </source>
</evidence>
<dbReference type="InterPro" id="IPR037160">
    <property type="entry name" value="DNA_Pol_thumb_sf"/>
</dbReference>
<protein>
    <recommendedName>
        <fullName evidence="2">DNA-directed DNA polymerase</fullName>
        <ecNumber evidence="2">2.7.7.7</ecNumber>
    </recommendedName>
</protein>
<dbReference type="GO" id="GO:0006281">
    <property type="term" value="P:DNA repair"/>
    <property type="evidence" value="ECO:0007669"/>
    <property type="project" value="InterPro"/>
</dbReference>
<dbReference type="Gene3D" id="3.20.20.140">
    <property type="entry name" value="Metal-dependent hydrolases"/>
    <property type="match status" value="1"/>
</dbReference>
<keyword evidence="12" id="KW-0540">Nuclease</keyword>
<keyword evidence="13" id="KW-1185">Reference proteome</keyword>
<dbReference type="GO" id="GO:0003887">
    <property type="term" value="F:DNA-directed DNA polymerase activity"/>
    <property type="evidence" value="ECO:0007669"/>
    <property type="project" value="UniProtKB-KW"/>
</dbReference>
<feature type="domain" description="Polymerase/histidinol phosphatase N-terminal" evidence="10">
    <location>
        <begin position="341"/>
        <end position="420"/>
    </location>
</feature>
<dbReference type="InterPro" id="IPR016195">
    <property type="entry name" value="Pol/histidinol_Pase-like"/>
</dbReference>
<dbReference type="GO" id="GO:0008270">
    <property type="term" value="F:zinc ion binding"/>
    <property type="evidence" value="ECO:0007669"/>
    <property type="project" value="TreeGrafter"/>
</dbReference>
<dbReference type="Pfam" id="PF14791">
    <property type="entry name" value="DNA_pol_B_thumb"/>
    <property type="match status" value="1"/>
</dbReference>
<keyword evidence="7" id="KW-0239">DNA-directed DNA polymerase</keyword>
<dbReference type="Gene3D" id="1.10.150.110">
    <property type="entry name" value="DNA polymerase beta, N-terminal domain-like"/>
    <property type="match status" value="1"/>
</dbReference>
<dbReference type="InterPro" id="IPR022311">
    <property type="entry name" value="PolX-like"/>
</dbReference>
<dbReference type="GO" id="GO:0003677">
    <property type="term" value="F:DNA binding"/>
    <property type="evidence" value="ECO:0007669"/>
    <property type="project" value="InterPro"/>
</dbReference>
<dbReference type="InterPro" id="IPR010996">
    <property type="entry name" value="HHH_MUS81"/>
</dbReference>
<feature type="domain" description="DNA-directed DNA polymerase X" evidence="11">
    <location>
        <begin position="1"/>
        <end position="317"/>
    </location>
</feature>
<dbReference type="AlphaFoldDB" id="A0AAP2RC81"/>
<feature type="domain" description="Helix-hairpin-helix DNA-binding motif class 1" evidence="9">
    <location>
        <begin position="91"/>
        <end position="110"/>
    </location>
</feature>
<dbReference type="SMART" id="SM00278">
    <property type="entry name" value="HhH1"/>
    <property type="match status" value="3"/>
</dbReference>
<dbReference type="SMART" id="SM00483">
    <property type="entry name" value="POLXc"/>
    <property type="match status" value="1"/>
</dbReference>
<dbReference type="EMBL" id="PGCK01000004">
    <property type="protein sequence ID" value="MCD1294698.1"/>
    <property type="molecule type" value="Genomic_DNA"/>
</dbReference>
<evidence type="ECO:0000256" key="2">
    <source>
        <dbReference type="ARBA" id="ARBA00012417"/>
    </source>
</evidence>
<dbReference type="FunFam" id="3.20.20.140:FF:000047">
    <property type="entry name" value="PHP domain-containing protein"/>
    <property type="match status" value="1"/>
</dbReference>
<feature type="domain" description="Helix-hairpin-helix DNA-binding motif class 1" evidence="9">
    <location>
        <begin position="51"/>
        <end position="70"/>
    </location>
</feature>
<evidence type="ECO:0000256" key="6">
    <source>
        <dbReference type="ARBA" id="ARBA00022705"/>
    </source>
</evidence>
<comment type="caution">
    <text evidence="12">The sequence shown here is derived from an EMBL/GenBank/DDBJ whole genome shotgun (WGS) entry which is preliminary data.</text>
</comment>
<organism evidence="12 13">
    <name type="scientific">Methanooceanicella nereidis</name>
    <dbReference type="NCBI Taxonomy" id="2052831"/>
    <lineage>
        <taxon>Archaea</taxon>
        <taxon>Methanobacteriati</taxon>
        <taxon>Methanobacteriota</taxon>
        <taxon>Stenosarchaea group</taxon>
        <taxon>Methanomicrobia</taxon>
        <taxon>Methanocellales</taxon>
        <taxon>Methanocellaceae</taxon>
        <taxon>Methanooceanicella</taxon>
    </lineage>
</organism>
<dbReference type="Gene3D" id="3.30.460.10">
    <property type="entry name" value="Beta Polymerase, domain 2"/>
    <property type="match status" value="1"/>
</dbReference>
<dbReference type="SUPFAM" id="SSF47781">
    <property type="entry name" value="RuvA domain 2-like"/>
    <property type="match status" value="1"/>
</dbReference>
<dbReference type="InterPro" id="IPR004013">
    <property type="entry name" value="PHP_dom"/>
</dbReference>
<dbReference type="PANTHER" id="PTHR36928">
    <property type="entry name" value="PHOSPHATASE YCDX-RELATED"/>
    <property type="match status" value="1"/>
</dbReference>
<dbReference type="InterPro" id="IPR047967">
    <property type="entry name" value="PolX_PHP"/>
</dbReference>
<dbReference type="RefSeq" id="WP_230741530.1">
    <property type="nucleotide sequence ID" value="NZ_PGCK01000004.1"/>
</dbReference>
<dbReference type="PIRSF" id="PIRSF005047">
    <property type="entry name" value="UCP005047_YshC"/>
    <property type="match status" value="1"/>
</dbReference>
<evidence type="ECO:0000256" key="4">
    <source>
        <dbReference type="ARBA" id="ARBA00022679"/>
    </source>
</evidence>
<keyword evidence="6" id="KW-0235">DNA replication</keyword>
<evidence type="ECO:0000256" key="1">
    <source>
        <dbReference type="ARBA" id="ARBA00001946"/>
    </source>
</evidence>
<dbReference type="EC" id="2.7.7.7" evidence="2"/>
<evidence type="ECO:0000256" key="3">
    <source>
        <dbReference type="ARBA" id="ARBA00022634"/>
    </source>
</evidence>
<evidence type="ECO:0000259" key="9">
    <source>
        <dbReference type="SMART" id="SM00278"/>
    </source>
</evidence>
<dbReference type="SMART" id="SM00481">
    <property type="entry name" value="POLIIIAc"/>
    <property type="match status" value="1"/>
</dbReference>
<dbReference type="InterPro" id="IPR027421">
    <property type="entry name" value="DNA_pol_lamdba_lyase_dom_sf"/>
</dbReference>
<dbReference type="InterPro" id="IPR003141">
    <property type="entry name" value="Pol/His_phosphatase_N"/>
</dbReference>
<dbReference type="SUPFAM" id="SSF81301">
    <property type="entry name" value="Nucleotidyltransferase"/>
    <property type="match status" value="1"/>
</dbReference>
<dbReference type="SUPFAM" id="SSF89550">
    <property type="entry name" value="PHP domain-like"/>
    <property type="match status" value="1"/>
</dbReference>
<dbReference type="Gene3D" id="1.10.150.20">
    <property type="entry name" value="5' to 3' exonuclease, C-terminal subdomain"/>
    <property type="match status" value="1"/>
</dbReference>
<evidence type="ECO:0000256" key="5">
    <source>
        <dbReference type="ARBA" id="ARBA00022695"/>
    </source>
</evidence>
<comment type="catalytic activity">
    <reaction evidence="8">
        <text>DNA(n) + a 2'-deoxyribonucleoside 5'-triphosphate = DNA(n+1) + diphosphate</text>
        <dbReference type="Rhea" id="RHEA:22508"/>
        <dbReference type="Rhea" id="RHEA-COMP:17339"/>
        <dbReference type="Rhea" id="RHEA-COMP:17340"/>
        <dbReference type="ChEBI" id="CHEBI:33019"/>
        <dbReference type="ChEBI" id="CHEBI:61560"/>
        <dbReference type="ChEBI" id="CHEBI:173112"/>
        <dbReference type="EC" id="2.7.7.7"/>
    </reaction>
</comment>
<keyword evidence="4" id="KW-0808">Transferase</keyword>
<dbReference type="Gene3D" id="3.30.210.10">
    <property type="entry name" value="DNA polymerase, thumb domain"/>
    <property type="match status" value="1"/>
</dbReference>
<gene>
    <name evidence="12" type="ORF">CUJ83_06750</name>
</gene>
<dbReference type="InterPro" id="IPR029398">
    <property type="entry name" value="PolB_thumb"/>
</dbReference>
<reference evidence="12 13" key="1">
    <citation type="submission" date="2017-11" db="EMBL/GenBank/DDBJ databases">
        <title>Isolation and Characterization of Family Methanocellaceae Species from Potential Methane Hydrate Area Offshore Southwestern Taiwan.</title>
        <authorList>
            <person name="Zhang W.-L."/>
            <person name="Chen W.-C."/>
            <person name="Lai M.-C."/>
            <person name="Chen S.-C."/>
        </authorList>
    </citation>
    <scope>NUCLEOTIDE SEQUENCE [LARGE SCALE GENOMIC DNA]</scope>
    <source>
        <strain evidence="12 13">CWC-04</strain>
    </source>
</reference>
<dbReference type="Pfam" id="PF14520">
    <property type="entry name" value="HHH_5"/>
    <property type="match status" value="1"/>
</dbReference>
<sequence length="575" mass="64262">MDNEQVASMLLDISRLQELEGEDSYKIRAYRKASQSIASLDRDINDLYREGRLQEIPGVGRSIEGLINELLSTGRCQFYEDLKKEIPPELYDVMSVPGIGRKAAVKIHKVLGATTISEFRKAARERRIRNIRGMGEKIEKRILESIDSYQKMREELRIPIFRGLAVASEIGGYLKDCDAIERLELAGSLRRRATMVRDVNFLAASSDPKVVIDHFCNMPITSIVKERGANSARIITIYRVEATINVVDGEDWGLHMVFATGSKGHLQALTEHATKKGIELDNTGYINAVTAQRMQFLQEKALYGSLELEYISPELREGKGEIEAALNYGLPDLIELSDIKGDLHVHSAWSDGANSIQDIAMAARARGYEYVAICDHSVSLTVANGLSAGRLREQMAEIDRLNDTMEDFTILKGCEVDIKADGSLDLPDSVLEELDIVIGSIHVSLRQEPEVITQRVLKAFENEYLTVLAHPTSRILGRRGPTMIDIDRVIEAAIDHGKVLEVNSYPDRLDLSDENVKKAMDAGAMVCIDTDSHSLTELDFLEYGVGNARRGWAPKSRVLNAMPCNRLLEFLEMRI</sequence>